<gene>
    <name evidence="2" type="ORF">EVAR_86615_1</name>
</gene>
<organism evidence="2 3">
    <name type="scientific">Eumeta variegata</name>
    <name type="common">Bagworm moth</name>
    <name type="synonym">Eumeta japonica</name>
    <dbReference type="NCBI Taxonomy" id="151549"/>
    <lineage>
        <taxon>Eukaryota</taxon>
        <taxon>Metazoa</taxon>
        <taxon>Ecdysozoa</taxon>
        <taxon>Arthropoda</taxon>
        <taxon>Hexapoda</taxon>
        <taxon>Insecta</taxon>
        <taxon>Pterygota</taxon>
        <taxon>Neoptera</taxon>
        <taxon>Endopterygota</taxon>
        <taxon>Lepidoptera</taxon>
        <taxon>Glossata</taxon>
        <taxon>Ditrysia</taxon>
        <taxon>Tineoidea</taxon>
        <taxon>Psychidae</taxon>
        <taxon>Oiketicinae</taxon>
        <taxon>Eumeta</taxon>
    </lineage>
</organism>
<proteinExistence type="predicted"/>
<reference evidence="2 3" key="1">
    <citation type="journal article" date="2019" name="Commun. Biol.">
        <title>The bagworm genome reveals a unique fibroin gene that provides high tensile strength.</title>
        <authorList>
            <person name="Kono N."/>
            <person name="Nakamura H."/>
            <person name="Ohtoshi R."/>
            <person name="Tomita M."/>
            <person name="Numata K."/>
            <person name="Arakawa K."/>
        </authorList>
    </citation>
    <scope>NUCLEOTIDE SEQUENCE [LARGE SCALE GENOMIC DNA]</scope>
</reference>
<keyword evidence="3" id="KW-1185">Reference proteome</keyword>
<comment type="caution">
    <text evidence="2">The sequence shown here is derived from an EMBL/GenBank/DDBJ whole genome shotgun (WGS) entry which is preliminary data.</text>
</comment>
<dbReference type="Proteomes" id="UP000299102">
    <property type="component" value="Unassembled WGS sequence"/>
</dbReference>
<evidence type="ECO:0000313" key="2">
    <source>
        <dbReference type="EMBL" id="GBP44800.1"/>
    </source>
</evidence>
<feature type="region of interest" description="Disordered" evidence="1">
    <location>
        <begin position="1"/>
        <end position="30"/>
    </location>
</feature>
<sequence>MCFGTRGQRRRPCELAPAQRNPITNTPGGFSPFAQPEIGILRWLSGVAFAARYQRISRRYRPGVKPLCLAHAALGNSAYSRVLRGDAAPTRDCGG</sequence>
<dbReference type="EMBL" id="BGZK01000458">
    <property type="protein sequence ID" value="GBP44800.1"/>
    <property type="molecule type" value="Genomic_DNA"/>
</dbReference>
<evidence type="ECO:0000256" key="1">
    <source>
        <dbReference type="SAM" id="MobiDB-lite"/>
    </source>
</evidence>
<protein>
    <submittedName>
        <fullName evidence="2">Uncharacterized protein</fullName>
    </submittedName>
</protein>
<accession>A0A4C1W1U1</accession>
<name>A0A4C1W1U1_EUMVA</name>
<dbReference type="AlphaFoldDB" id="A0A4C1W1U1"/>
<evidence type="ECO:0000313" key="3">
    <source>
        <dbReference type="Proteomes" id="UP000299102"/>
    </source>
</evidence>